<accession>A0AC34FAV6</accession>
<dbReference type="Proteomes" id="UP000887579">
    <property type="component" value="Unplaced"/>
</dbReference>
<proteinExistence type="predicted"/>
<name>A0AC34FAV6_9BILA</name>
<protein>
    <submittedName>
        <fullName evidence="2">BZIP domain-containing protein</fullName>
    </submittedName>
</protein>
<dbReference type="WBParaSite" id="ES5_v2.g14356.t1">
    <property type="protein sequence ID" value="ES5_v2.g14356.t1"/>
    <property type="gene ID" value="ES5_v2.g14356"/>
</dbReference>
<sequence>MAAVAVSVNSRENLPKDKIELWERPGDLGLNEEENERLCDELNGLAFKLRPTNLDSEEAPSEESPSTNNNNSLFIDEGDEDEESDDAEILPRSAALRNLSTTSSSEKRVVPNFRNPPLSISDLSFMDTSAGVEFLHEQLISSRKRLEDVPEFLSEPPPSKRSKHSERRRGRPRKEEISENEDLKTVAKRMYARAYRENMKSKFVEVEIQLNDLRKEHALLKASHKKLESLVEQCNFCSSSWALVKNMNIDPVVLRMAYDTLTNIKSPSGSPSSKSDEDDRSASASIEC</sequence>
<reference evidence="2" key="1">
    <citation type="submission" date="2022-11" db="UniProtKB">
        <authorList>
            <consortium name="WormBaseParasite"/>
        </authorList>
    </citation>
    <scope>IDENTIFICATION</scope>
</reference>
<evidence type="ECO:0000313" key="1">
    <source>
        <dbReference type="Proteomes" id="UP000887579"/>
    </source>
</evidence>
<evidence type="ECO:0000313" key="2">
    <source>
        <dbReference type="WBParaSite" id="ES5_v2.g14356.t1"/>
    </source>
</evidence>
<organism evidence="1 2">
    <name type="scientific">Panagrolaimus sp. ES5</name>
    <dbReference type="NCBI Taxonomy" id="591445"/>
    <lineage>
        <taxon>Eukaryota</taxon>
        <taxon>Metazoa</taxon>
        <taxon>Ecdysozoa</taxon>
        <taxon>Nematoda</taxon>
        <taxon>Chromadorea</taxon>
        <taxon>Rhabditida</taxon>
        <taxon>Tylenchina</taxon>
        <taxon>Panagrolaimomorpha</taxon>
        <taxon>Panagrolaimoidea</taxon>
        <taxon>Panagrolaimidae</taxon>
        <taxon>Panagrolaimus</taxon>
    </lineage>
</organism>